<protein>
    <submittedName>
        <fullName evidence="1">Uncharacterized protein</fullName>
    </submittedName>
</protein>
<dbReference type="PATRIC" id="fig|518635.17.peg.869"/>
<name>C4FF43_9BIFI</name>
<dbReference type="KEGG" id="bang:BBAG_0841"/>
<organism evidence="1 2">
    <name type="scientific">Bifidobacterium angulatum DSM 20098 = JCM 7096</name>
    <dbReference type="NCBI Taxonomy" id="518635"/>
    <lineage>
        <taxon>Bacteria</taxon>
        <taxon>Bacillati</taxon>
        <taxon>Actinomycetota</taxon>
        <taxon>Actinomycetes</taxon>
        <taxon>Bifidobacteriales</taxon>
        <taxon>Bifidobacteriaceae</taxon>
        <taxon>Bifidobacterium</taxon>
    </lineage>
</organism>
<evidence type="ECO:0000313" key="2">
    <source>
        <dbReference type="Proteomes" id="UP000006408"/>
    </source>
</evidence>
<dbReference type="Proteomes" id="UP000006408">
    <property type="component" value="Unassembled WGS sequence"/>
</dbReference>
<proteinExistence type="predicted"/>
<reference evidence="1" key="1">
    <citation type="submission" date="2009-04" db="EMBL/GenBank/DDBJ databases">
        <authorList>
            <person name="Weinstock G."/>
            <person name="Sodergren E."/>
            <person name="Clifton S."/>
            <person name="Fulton L."/>
            <person name="Fulton B."/>
            <person name="Courtney L."/>
            <person name="Fronick C."/>
            <person name="Harrison M."/>
            <person name="Strong C."/>
            <person name="Farmer C."/>
            <person name="Delahaunty K."/>
            <person name="Markovic C."/>
            <person name="Hall O."/>
            <person name="Minx P."/>
            <person name="Tomlinson C."/>
            <person name="Mitreva M."/>
            <person name="Nelson J."/>
            <person name="Hou S."/>
            <person name="Wollam A."/>
            <person name="Pepin K.H."/>
            <person name="Johnson M."/>
            <person name="Bhonagiri V."/>
            <person name="Nash W.E."/>
            <person name="Warren W."/>
            <person name="Chinwalla A."/>
            <person name="Mardis E.R."/>
            <person name="Wilson R.K."/>
        </authorList>
    </citation>
    <scope>NUCLEOTIDE SEQUENCE [LARGE SCALE GENOMIC DNA]</scope>
    <source>
        <strain evidence="1">DSM 20098</strain>
    </source>
</reference>
<comment type="caution">
    <text evidence="1">The sequence shown here is derived from an EMBL/GenBank/DDBJ whole genome shotgun (WGS) entry which is preliminary data.</text>
</comment>
<dbReference type="AlphaFoldDB" id="C4FF43"/>
<sequence length="65" mass="7176">MLSPIHAADTRTAKLPSISISSNADRLRCQRANVRRRPRRPVAHCPYPWGLLRSSCFAGSSTITA</sequence>
<gene>
    <name evidence="1" type="ORF">BIFANG_02942</name>
</gene>
<dbReference type="HOGENOM" id="CLU_2840998_0_0_11"/>
<keyword evidence="2" id="KW-1185">Reference proteome</keyword>
<accession>C4FF43</accession>
<dbReference type="EMBL" id="ABYS02000004">
    <property type="protein sequence ID" value="EEP21574.1"/>
    <property type="molecule type" value="Genomic_DNA"/>
</dbReference>
<evidence type="ECO:0000313" key="1">
    <source>
        <dbReference type="EMBL" id="EEP21574.1"/>
    </source>
</evidence>